<feature type="binding site" evidence="11">
    <location>
        <begin position="23"/>
        <end position="28"/>
    </location>
    <ligand>
        <name>ATP</name>
        <dbReference type="ChEBI" id="CHEBI:30616"/>
    </ligand>
</feature>
<proteinExistence type="inferred from homology"/>
<keyword evidence="11" id="KW-0479">Metal-binding</keyword>
<gene>
    <name evidence="11" type="primary">aroK</name>
    <name evidence="12" type="ORF">DFW101_1632</name>
</gene>
<name>G7Q6M7_9BACT</name>
<feature type="binding site" evidence="11">
    <location>
        <position position="27"/>
    </location>
    <ligand>
        <name>Mg(2+)</name>
        <dbReference type="ChEBI" id="CHEBI:18420"/>
    </ligand>
</feature>
<dbReference type="RefSeq" id="WP_009181034.1">
    <property type="nucleotide sequence ID" value="NZ_CM001368.1"/>
</dbReference>
<dbReference type="HAMAP" id="MF_00109">
    <property type="entry name" value="Shikimate_kinase"/>
    <property type="match status" value="1"/>
</dbReference>
<dbReference type="Gene3D" id="3.40.50.300">
    <property type="entry name" value="P-loop containing nucleotide triphosphate hydrolases"/>
    <property type="match status" value="1"/>
</dbReference>
<keyword evidence="6 11" id="KW-0547">Nucleotide-binding</keyword>
<comment type="caution">
    <text evidence="11">Lacks conserved residue(s) required for the propagation of feature annotation.</text>
</comment>
<dbReference type="InterPro" id="IPR027417">
    <property type="entry name" value="P-loop_NTPase"/>
</dbReference>
<dbReference type="PRINTS" id="PR01100">
    <property type="entry name" value="SHIKIMTKNASE"/>
</dbReference>
<dbReference type="PANTHER" id="PTHR21087">
    <property type="entry name" value="SHIKIMATE KINASE"/>
    <property type="match status" value="1"/>
</dbReference>
<evidence type="ECO:0000256" key="8">
    <source>
        <dbReference type="ARBA" id="ARBA00022840"/>
    </source>
</evidence>
<evidence type="ECO:0000256" key="10">
    <source>
        <dbReference type="ARBA" id="ARBA00048567"/>
    </source>
</evidence>
<dbReference type="EC" id="2.7.1.71" evidence="2 11"/>
<feature type="binding site" evidence="11">
    <location>
        <position position="150"/>
    </location>
    <ligand>
        <name>substrate</name>
    </ligand>
</feature>
<evidence type="ECO:0000313" key="12">
    <source>
        <dbReference type="EMBL" id="EHJ47640.1"/>
    </source>
</evidence>
<evidence type="ECO:0000256" key="7">
    <source>
        <dbReference type="ARBA" id="ARBA00022777"/>
    </source>
</evidence>
<accession>G7Q6M7</accession>
<keyword evidence="3 11" id="KW-0963">Cytoplasm</keyword>
<evidence type="ECO:0000256" key="1">
    <source>
        <dbReference type="ARBA" id="ARBA00004842"/>
    </source>
</evidence>
<organism evidence="12 13">
    <name type="scientific">Solidesulfovibrio carbinoliphilus subsp. oakridgensis</name>
    <dbReference type="NCBI Taxonomy" id="694327"/>
    <lineage>
        <taxon>Bacteria</taxon>
        <taxon>Pseudomonadati</taxon>
        <taxon>Thermodesulfobacteriota</taxon>
        <taxon>Desulfovibrionia</taxon>
        <taxon>Desulfovibrionales</taxon>
        <taxon>Desulfovibrionaceae</taxon>
        <taxon>Solidesulfovibrio</taxon>
    </lineage>
</organism>
<evidence type="ECO:0000256" key="3">
    <source>
        <dbReference type="ARBA" id="ARBA00022490"/>
    </source>
</evidence>
<dbReference type="InterPro" id="IPR000623">
    <property type="entry name" value="Shikimate_kinase/TSH1"/>
</dbReference>
<reference evidence="13" key="1">
    <citation type="journal article" date="2015" name="Genome Announc.">
        <title>High-Quality Draft Genome Sequence of Desulfovibrio carbinoliphilus FW-101-2B, an Organic Acid-Oxidizing Sulfate-Reducing Bacterium Isolated from Uranium(VI)-Contaminated Groundwater.</title>
        <authorList>
            <person name="Ramsay B.D."/>
            <person name="Hwang C."/>
            <person name="Woo H.L."/>
            <person name="Carroll S.L."/>
            <person name="Lucas S."/>
            <person name="Han J."/>
            <person name="Lapidus A.L."/>
            <person name="Cheng J.F."/>
            <person name="Goodwin L.A."/>
            <person name="Pitluck S."/>
            <person name="Peters L."/>
            <person name="Chertkov O."/>
            <person name="Held B."/>
            <person name="Detter J.C."/>
            <person name="Han C.S."/>
            <person name="Tapia R."/>
            <person name="Land M.L."/>
            <person name="Hauser L.J."/>
            <person name="Kyrpides N.C."/>
            <person name="Ivanova N.N."/>
            <person name="Mikhailova N."/>
            <person name="Pagani I."/>
            <person name="Woyke T."/>
            <person name="Arkin A.P."/>
            <person name="Dehal P."/>
            <person name="Chivian D."/>
            <person name="Criddle C.S."/>
            <person name="Wu W."/>
            <person name="Chakraborty R."/>
            <person name="Hazen T.C."/>
            <person name="Fields M.W."/>
        </authorList>
    </citation>
    <scope>NUCLEOTIDE SEQUENCE [LARGE SCALE GENOMIC DNA]</scope>
    <source>
        <strain evidence="13">FW-101-2B</strain>
    </source>
</reference>
<dbReference type="InterPro" id="IPR031322">
    <property type="entry name" value="Shikimate/glucono_kinase"/>
</dbReference>
<evidence type="ECO:0000256" key="11">
    <source>
        <dbReference type="HAMAP-Rule" id="MF_00109"/>
    </source>
</evidence>
<keyword evidence="13" id="KW-1185">Reference proteome</keyword>
<sequence>MPSAPVSPVPDDDVNIYLIGPRASGKTTLGARLAERLGRPFVDLDALFVERNGETIADLVAREGWDAFRRAEAAILAETATRRGLVVATGGGAVLLPENRALLAKGRVFYLQADPDRLAERLLADMNEEQRPKLTEMGFREEIKATLAEREPVYLALANACLPERGPDELLEFALRALAMWRKE</sequence>
<dbReference type="GO" id="GO:0005829">
    <property type="term" value="C:cytosol"/>
    <property type="evidence" value="ECO:0007669"/>
    <property type="project" value="TreeGrafter"/>
</dbReference>
<keyword evidence="5 11" id="KW-0808">Transferase</keyword>
<comment type="subcellular location">
    <subcellularLocation>
        <location evidence="11">Cytoplasm</location>
    </subcellularLocation>
</comment>
<dbReference type="EMBL" id="CM001368">
    <property type="protein sequence ID" value="EHJ47640.1"/>
    <property type="molecule type" value="Genomic_DNA"/>
</dbReference>
<keyword evidence="8 11" id="KW-0067">ATP-binding</keyword>
<dbReference type="GO" id="GO:0005524">
    <property type="term" value="F:ATP binding"/>
    <property type="evidence" value="ECO:0007669"/>
    <property type="project" value="UniProtKB-UniRule"/>
</dbReference>
<evidence type="ECO:0000256" key="5">
    <source>
        <dbReference type="ARBA" id="ARBA00022679"/>
    </source>
</evidence>
<comment type="subunit">
    <text evidence="11">Monomer.</text>
</comment>
<feature type="binding site" evidence="11">
    <location>
        <position position="91"/>
    </location>
    <ligand>
        <name>substrate</name>
    </ligand>
</feature>
<dbReference type="HOGENOM" id="CLU_057607_4_3_7"/>
<dbReference type="GO" id="GO:0009423">
    <property type="term" value="P:chorismate biosynthetic process"/>
    <property type="evidence" value="ECO:0007669"/>
    <property type="project" value="UniProtKB-UniRule"/>
</dbReference>
<feature type="binding site" evidence="11">
    <location>
        <position position="131"/>
    </location>
    <ligand>
        <name>ATP</name>
        <dbReference type="ChEBI" id="CHEBI:30616"/>
    </ligand>
</feature>
<comment type="function">
    <text evidence="11">Catalyzes the specific phosphorylation of the 3-hydroxyl group of shikimic acid using ATP as a cosubstrate.</text>
</comment>
<dbReference type="GO" id="GO:0009073">
    <property type="term" value="P:aromatic amino acid family biosynthetic process"/>
    <property type="evidence" value="ECO:0007669"/>
    <property type="project" value="UniProtKB-KW"/>
</dbReference>
<dbReference type="GO" id="GO:0008652">
    <property type="term" value="P:amino acid biosynthetic process"/>
    <property type="evidence" value="ECO:0007669"/>
    <property type="project" value="UniProtKB-KW"/>
</dbReference>
<dbReference type="SUPFAM" id="SSF52540">
    <property type="entry name" value="P-loop containing nucleoside triphosphate hydrolases"/>
    <property type="match status" value="1"/>
</dbReference>
<dbReference type="OrthoDB" id="9800332at2"/>
<keyword evidence="11" id="KW-0460">Magnesium</keyword>
<dbReference type="eggNOG" id="COG0703">
    <property type="taxonomic scope" value="Bacteria"/>
</dbReference>
<evidence type="ECO:0000256" key="9">
    <source>
        <dbReference type="ARBA" id="ARBA00023141"/>
    </source>
</evidence>
<evidence type="ECO:0000256" key="6">
    <source>
        <dbReference type="ARBA" id="ARBA00022741"/>
    </source>
</evidence>
<dbReference type="GO" id="GO:0000287">
    <property type="term" value="F:magnesium ion binding"/>
    <property type="evidence" value="ECO:0007669"/>
    <property type="project" value="UniProtKB-UniRule"/>
</dbReference>
<dbReference type="InterPro" id="IPR023000">
    <property type="entry name" value="Shikimate_kinase_CS"/>
</dbReference>
<comment type="catalytic activity">
    <reaction evidence="10 11">
        <text>shikimate + ATP = 3-phosphoshikimate + ADP + H(+)</text>
        <dbReference type="Rhea" id="RHEA:13121"/>
        <dbReference type="ChEBI" id="CHEBI:15378"/>
        <dbReference type="ChEBI" id="CHEBI:30616"/>
        <dbReference type="ChEBI" id="CHEBI:36208"/>
        <dbReference type="ChEBI" id="CHEBI:145989"/>
        <dbReference type="ChEBI" id="CHEBI:456216"/>
        <dbReference type="EC" id="2.7.1.71"/>
    </reaction>
</comment>
<keyword evidence="4 11" id="KW-0028">Amino-acid biosynthesis</keyword>
<dbReference type="CDD" id="cd00464">
    <property type="entry name" value="SK"/>
    <property type="match status" value="1"/>
</dbReference>
<keyword evidence="7 11" id="KW-0418">Kinase</keyword>
<feature type="binding site" evidence="11">
    <location>
        <position position="45"/>
    </location>
    <ligand>
        <name>substrate</name>
    </ligand>
</feature>
<evidence type="ECO:0000313" key="13">
    <source>
        <dbReference type="Proteomes" id="UP000004662"/>
    </source>
</evidence>
<protein>
    <recommendedName>
        <fullName evidence="2 11">Shikimate kinase</fullName>
        <shortName evidence="11">SK</shortName>
        <ecNumber evidence="2 11">2.7.1.71</ecNumber>
    </recommendedName>
</protein>
<evidence type="ECO:0000256" key="4">
    <source>
        <dbReference type="ARBA" id="ARBA00022605"/>
    </source>
</evidence>
<comment type="cofactor">
    <cofactor evidence="11">
        <name>Mg(2+)</name>
        <dbReference type="ChEBI" id="CHEBI:18420"/>
    </cofactor>
    <text evidence="11">Binds 1 Mg(2+) ion per subunit.</text>
</comment>
<comment type="pathway">
    <text evidence="1 11">Metabolic intermediate biosynthesis; chorismate biosynthesis; chorismate from D-erythrose 4-phosphate and phosphoenolpyruvate: step 5/7.</text>
</comment>
<dbReference type="PANTHER" id="PTHR21087:SF21">
    <property type="entry name" value="SHIKIMATE KINASE 2"/>
    <property type="match status" value="1"/>
</dbReference>
<feature type="binding site" evidence="11">
    <location>
        <position position="69"/>
    </location>
    <ligand>
        <name>substrate</name>
    </ligand>
</feature>
<keyword evidence="9 11" id="KW-0057">Aromatic amino acid biosynthesis</keyword>
<dbReference type="STRING" id="694327.DFW101_1632"/>
<dbReference type="UniPathway" id="UPA00053">
    <property type="reaction ID" value="UER00088"/>
</dbReference>
<comment type="similarity">
    <text evidence="11">Belongs to the shikimate kinase family.</text>
</comment>
<evidence type="ECO:0000256" key="2">
    <source>
        <dbReference type="ARBA" id="ARBA00012154"/>
    </source>
</evidence>
<dbReference type="Proteomes" id="UP000004662">
    <property type="component" value="Chromosome"/>
</dbReference>
<dbReference type="AlphaFoldDB" id="G7Q6M7"/>
<dbReference type="GO" id="GO:0004765">
    <property type="term" value="F:shikimate kinase activity"/>
    <property type="evidence" value="ECO:0007669"/>
    <property type="project" value="UniProtKB-UniRule"/>
</dbReference>
<dbReference type="PROSITE" id="PS01128">
    <property type="entry name" value="SHIKIMATE_KINASE"/>
    <property type="match status" value="1"/>
</dbReference>
<dbReference type="Pfam" id="PF01202">
    <property type="entry name" value="SKI"/>
    <property type="match status" value="1"/>
</dbReference>